<protein>
    <submittedName>
        <fullName evidence="1">Uncharacterized protein</fullName>
    </submittedName>
</protein>
<gene>
    <name evidence="1" type="ORF">DSO57_1026065</name>
</gene>
<evidence type="ECO:0000313" key="1">
    <source>
        <dbReference type="EMBL" id="KAJ9072579.1"/>
    </source>
</evidence>
<comment type="caution">
    <text evidence="1">The sequence shown here is derived from an EMBL/GenBank/DDBJ whole genome shotgun (WGS) entry which is preliminary data.</text>
</comment>
<keyword evidence="2" id="KW-1185">Reference proteome</keyword>
<reference evidence="1" key="1">
    <citation type="submission" date="2022-04" db="EMBL/GenBank/DDBJ databases">
        <title>Genome of the entomopathogenic fungus Entomophthora muscae.</title>
        <authorList>
            <person name="Elya C."/>
            <person name="Lovett B.R."/>
            <person name="Lee E."/>
            <person name="Macias A.M."/>
            <person name="Hajek A.E."/>
            <person name="De Bivort B.L."/>
            <person name="Kasson M.T."/>
            <person name="De Fine Licht H.H."/>
            <person name="Stajich J.E."/>
        </authorList>
    </citation>
    <scope>NUCLEOTIDE SEQUENCE</scope>
    <source>
        <strain evidence="1">Berkeley</strain>
    </source>
</reference>
<name>A0ACC2TD08_9FUNG</name>
<dbReference type="Proteomes" id="UP001165960">
    <property type="component" value="Unassembled WGS sequence"/>
</dbReference>
<dbReference type="EMBL" id="QTSX02002990">
    <property type="protein sequence ID" value="KAJ9072579.1"/>
    <property type="molecule type" value="Genomic_DNA"/>
</dbReference>
<sequence length="85" mass="8762">MSVNLTLNQSLPSKQVSSQSLLDNVNSNRLGVTPGDVGNNGEAGSLLCLVLGPLFAVPSIVSAKATSWSPPSVGLSNYNPSHARE</sequence>
<evidence type="ECO:0000313" key="2">
    <source>
        <dbReference type="Proteomes" id="UP001165960"/>
    </source>
</evidence>
<proteinExistence type="predicted"/>
<organism evidence="1 2">
    <name type="scientific">Entomophthora muscae</name>
    <dbReference type="NCBI Taxonomy" id="34485"/>
    <lineage>
        <taxon>Eukaryota</taxon>
        <taxon>Fungi</taxon>
        <taxon>Fungi incertae sedis</taxon>
        <taxon>Zoopagomycota</taxon>
        <taxon>Entomophthoromycotina</taxon>
        <taxon>Entomophthoromycetes</taxon>
        <taxon>Entomophthorales</taxon>
        <taxon>Entomophthoraceae</taxon>
        <taxon>Entomophthora</taxon>
    </lineage>
</organism>
<accession>A0ACC2TD08</accession>